<feature type="compositionally biased region" description="Polar residues" evidence="1">
    <location>
        <begin position="194"/>
        <end position="203"/>
    </location>
</feature>
<evidence type="ECO:0000256" key="1">
    <source>
        <dbReference type="SAM" id="MobiDB-lite"/>
    </source>
</evidence>
<gene>
    <name evidence="2" type="ORF">EVAR_77505_1</name>
</gene>
<comment type="caution">
    <text evidence="2">The sequence shown here is derived from an EMBL/GenBank/DDBJ whole genome shotgun (WGS) entry which is preliminary data.</text>
</comment>
<feature type="region of interest" description="Disordered" evidence="1">
    <location>
        <begin position="194"/>
        <end position="228"/>
    </location>
</feature>
<reference evidence="2 3" key="1">
    <citation type="journal article" date="2019" name="Commun. Biol.">
        <title>The bagworm genome reveals a unique fibroin gene that provides high tensile strength.</title>
        <authorList>
            <person name="Kono N."/>
            <person name="Nakamura H."/>
            <person name="Ohtoshi R."/>
            <person name="Tomita M."/>
            <person name="Numata K."/>
            <person name="Arakawa K."/>
        </authorList>
    </citation>
    <scope>NUCLEOTIDE SEQUENCE [LARGE SCALE GENOMIC DNA]</scope>
</reference>
<organism evidence="2 3">
    <name type="scientific">Eumeta variegata</name>
    <name type="common">Bagworm moth</name>
    <name type="synonym">Eumeta japonica</name>
    <dbReference type="NCBI Taxonomy" id="151549"/>
    <lineage>
        <taxon>Eukaryota</taxon>
        <taxon>Metazoa</taxon>
        <taxon>Ecdysozoa</taxon>
        <taxon>Arthropoda</taxon>
        <taxon>Hexapoda</taxon>
        <taxon>Insecta</taxon>
        <taxon>Pterygota</taxon>
        <taxon>Neoptera</taxon>
        <taxon>Endopterygota</taxon>
        <taxon>Lepidoptera</taxon>
        <taxon>Glossata</taxon>
        <taxon>Ditrysia</taxon>
        <taxon>Tineoidea</taxon>
        <taxon>Psychidae</taxon>
        <taxon>Oiketicinae</taxon>
        <taxon>Eumeta</taxon>
    </lineage>
</organism>
<sequence>MDTWNLRGVSALPTSRLFDGRYDIDIGYLTGAEAMEEEWAIGGFLNGVGPAPCLGEHVKAPDVVRLRHLTIYVKLAARGPHPAGRGEFLLRPIDLATIPTSGPGRALGSGTNFTPGFDPDVNFRLGSALDPSLIFDVVLDALSPYLAAFDGVSFALLLLGPASARRHPVSSLQAMRKRRSDKSRDTIELITQTASKSMASTPPHQHGGLLDAYPGNPPDGELRSADSETSCNKVIRREYILR</sequence>
<evidence type="ECO:0000313" key="2">
    <source>
        <dbReference type="EMBL" id="GBP10070.1"/>
    </source>
</evidence>
<evidence type="ECO:0000313" key="3">
    <source>
        <dbReference type="Proteomes" id="UP000299102"/>
    </source>
</evidence>
<keyword evidence="3" id="KW-1185">Reference proteome</keyword>
<name>A0A4C1T932_EUMVA</name>
<dbReference type="Proteomes" id="UP000299102">
    <property type="component" value="Unassembled WGS sequence"/>
</dbReference>
<proteinExistence type="predicted"/>
<accession>A0A4C1T932</accession>
<dbReference type="AlphaFoldDB" id="A0A4C1T932"/>
<protein>
    <submittedName>
        <fullName evidence="2">Uncharacterized protein</fullName>
    </submittedName>
</protein>
<dbReference type="EMBL" id="BGZK01000039">
    <property type="protein sequence ID" value="GBP10070.1"/>
    <property type="molecule type" value="Genomic_DNA"/>
</dbReference>